<accession>A0A098BRD7</accession>
<evidence type="ECO:0000256" key="1">
    <source>
        <dbReference type="SAM" id="MobiDB-lite"/>
    </source>
</evidence>
<sequence>MPYRITGREVGPARNVTIPKVRLTVYVLLGRVRGTTTVPVTATRGLCTCKHRSPPAAPPPRGRSIPPPRGRSIPPPRGRSRPPPRSCCRVRTAPS</sequence>
<protein>
    <submittedName>
        <fullName evidence="2">Uncharacterized protein</fullName>
    </submittedName>
</protein>
<evidence type="ECO:0000313" key="2">
    <source>
        <dbReference type="EMBL" id="CDZ90792.1"/>
    </source>
</evidence>
<name>A0A098BRD7_9NOCA</name>
<dbReference type="AlphaFoldDB" id="A0A098BRD7"/>
<reference evidence="2 3" key="1">
    <citation type="journal article" date="2014" name="Genome Announc.">
        <title>Draft Genome Sequence of Propane- and Butane-Oxidizing Actinobacterium Rhodococcus ruber IEGM 231.</title>
        <authorList>
            <person name="Ivshina I.B."/>
            <person name="Kuyukina M.S."/>
            <person name="Krivoruchko A.V."/>
            <person name="Barbe V."/>
            <person name="Fischer C."/>
        </authorList>
    </citation>
    <scope>NUCLEOTIDE SEQUENCE [LARGE SCALE GENOMIC DNA]</scope>
</reference>
<feature type="compositionally biased region" description="Pro residues" evidence="1">
    <location>
        <begin position="55"/>
        <end position="85"/>
    </location>
</feature>
<dbReference type="Proteomes" id="UP000042997">
    <property type="component" value="Unassembled WGS sequence"/>
</dbReference>
<evidence type="ECO:0000313" key="3">
    <source>
        <dbReference type="Proteomes" id="UP000042997"/>
    </source>
</evidence>
<organism evidence="2 3">
    <name type="scientific">Rhodococcus ruber</name>
    <dbReference type="NCBI Taxonomy" id="1830"/>
    <lineage>
        <taxon>Bacteria</taxon>
        <taxon>Bacillati</taxon>
        <taxon>Actinomycetota</taxon>
        <taxon>Actinomycetes</taxon>
        <taxon>Mycobacteriales</taxon>
        <taxon>Nocardiaceae</taxon>
        <taxon>Rhodococcus</taxon>
    </lineage>
</organism>
<proteinExistence type="predicted"/>
<gene>
    <name evidence="2" type="ORF">RHRU231_750139</name>
</gene>
<dbReference type="EMBL" id="CCSD01000089">
    <property type="protein sequence ID" value="CDZ90792.1"/>
    <property type="molecule type" value="Genomic_DNA"/>
</dbReference>
<feature type="region of interest" description="Disordered" evidence="1">
    <location>
        <begin position="48"/>
        <end position="95"/>
    </location>
</feature>